<evidence type="ECO:0000313" key="3">
    <source>
        <dbReference type="EMBL" id="RYB92656.1"/>
    </source>
</evidence>
<protein>
    <recommendedName>
        <fullName evidence="2">Bacterial Ig-like domain-containing protein</fullName>
    </recommendedName>
</protein>
<dbReference type="InterPro" id="IPR032109">
    <property type="entry name" value="Big_3_5"/>
</dbReference>
<evidence type="ECO:0000313" key="4">
    <source>
        <dbReference type="Proteomes" id="UP000291838"/>
    </source>
</evidence>
<comment type="caution">
    <text evidence="3">The sequence shown here is derived from an EMBL/GenBank/DDBJ whole genome shotgun (WGS) entry which is preliminary data.</text>
</comment>
<dbReference type="SUPFAM" id="SSF55486">
    <property type="entry name" value="Metalloproteases ('zincins'), catalytic domain"/>
    <property type="match status" value="1"/>
</dbReference>
<dbReference type="RefSeq" id="WP_129474261.1">
    <property type="nucleotide sequence ID" value="NZ_SDWS01000002.1"/>
</dbReference>
<keyword evidence="1" id="KW-0732">Signal</keyword>
<feature type="domain" description="Bacterial Ig-like" evidence="2">
    <location>
        <begin position="599"/>
        <end position="679"/>
    </location>
</feature>
<dbReference type="Proteomes" id="UP000291838">
    <property type="component" value="Unassembled WGS sequence"/>
</dbReference>
<organism evidence="3 4">
    <name type="scientific">Nocardioides glacieisoli</name>
    <dbReference type="NCBI Taxonomy" id="1168730"/>
    <lineage>
        <taxon>Bacteria</taxon>
        <taxon>Bacillati</taxon>
        <taxon>Actinomycetota</taxon>
        <taxon>Actinomycetes</taxon>
        <taxon>Propionibacteriales</taxon>
        <taxon>Nocardioidaceae</taxon>
        <taxon>Nocardioides</taxon>
    </lineage>
</organism>
<proteinExistence type="predicted"/>
<dbReference type="AlphaFoldDB" id="A0A4Q2RVG2"/>
<dbReference type="OrthoDB" id="954626at2"/>
<dbReference type="InterPro" id="IPR013783">
    <property type="entry name" value="Ig-like_fold"/>
</dbReference>
<evidence type="ECO:0000259" key="2">
    <source>
        <dbReference type="Pfam" id="PF16640"/>
    </source>
</evidence>
<keyword evidence="4" id="KW-1185">Reference proteome</keyword>
<feature type="signal peptide" evidence="1">
    <location>
        <begin position="1"/>
        <end position="31"/>
    </location>
</feature>
<dbReference type="EMBL" id="SDWS01000002">
    <property type="protein sequence ID" value="RYB92656.1"/>
    <property type="molecule type" value="Genomic_DNA"/>
</dbReference>
<dbReference type="Pfam" id="PF16640">
    <property type="entry name" value="Big_3_5"/>
    <property type="match status" value="1"/>
</dbReference>
<evidence type="ECO:0000256" key="1">
    <source>
        <dbReference type="SAM" id="SignalP"/>
    </source>
</evidence>
<name>A0A4Q2RVG2_9ACTN</name>
<gene>
    <name evidence="3" type="ORF">EUA06_06875</name>
</gene>
<feature type="chain" id="PRO_5020307343" description="Bacterial Ig-like domain-containing protein" evidence="1">
    <location>
        <begin position="32"/>
        <end position="681"/>
    </location>
</feature>
<reference evidence="3 4" key="1">
    <citation type="submission" date="2019-01" db="EMBL/GenBank/DDBJ databases">
        <title>Novel species of Nocardioides.</title>
        <authorList>
            <person name="Liu Q."/>
            <person name="Xin Y.-H."/>
        </authorList>
    </citation>
    <scope>NUCLEOTIDE SEQUENCE [LARGE SCALE GENOMIC DNA]</scope>
    <source>
        <strain evidence="3 4">HLT3-15</strain>
    </source>
</reference>
<sequence length="681" mass="69156">MHRLAVRLGMPALSVLLTLGSVSGVPVSAQAAPAGASDVDLDHPARGAQAVRLLGSDLDDAAAGNDMSSAELTELLTTDPSAWVDTSGAVFFLDGTATAPADDPVVAEAPLDQTFLLHSKPGSTKTIYLDFNGGTASGTGWHASYPTTPTTQPAWDPAGNGAAFSDAELTSIQTIWQYVAEDYAPFDVDVTTADPGPAGIHRSSALDPAYGSHVLITPSVGAQEAICPGGCGGVAYINVFNTINGGGAGAAGDGYGYRQPAWVFPHRLGNSPKNIAEAATHEVGHNFGLRHDANATQSYDRGHGAWAPIMGVGYDRPISQWSKGDYLGATNREDDVAIIRAIAGSRVDEAPVSFVGAPPLPTGTAYVTHRADVDTFVLGDCAGTVTVTASPLPSQANLDIELKVLDGRGQVVATADPASAQTSLTTASGMGASLSLSLDRGIYFVSVDGAGNGAWSVGYDDYGSLGAYTLVSSGCDASTLPLPTATTLVASATDRTVTLAATPSSTLGPLVGDVVFREGTTVVGTQPLGQVPAVLTLASVAPGTHTYTATFVPLGITHLGSVSPAGTVTTADPVVQPATPSGPTAPGVAVSASTTSIKAPRKARAGTRPTITVAVKRGTAAAAGTVVVKVGKKSRTLTLEAGRAKLRLPRLKGRTVRITARYLGDPSTTASSAKRTVKVVG</sequence>
<dbReference type="GO" id="GO:0005975">
    <property type="term" value="P:carbohydrate metabolic process"/>
    <property type="evidence" value="ECO:0007669"/>
    <property type="project" value="UniProtKB-ARBA"/>
</dbReference>
<accession>A0A4Q2RVG2</accession>
<dbReference type="Gene3D" id="2.60.40.10">
    <property type="entry name" value="Immunoglobulins"/>
    <property type="match status" value="1"/>
</dbReference>